<keyword evidence="2" id="KW-1185">Reference proteome</keyword>
<dbReference type="Proteomes" id="UP001396334">
    <property type="component" value="Unassembled WGS sequence"/>
</dbReference>
<accession>A0ABR2U9Q2</accession>
<reference evidence="1 2" key="1">
    <citation type="journal article" date="2024" name="G3 (Bethesda)">
        <title>Genome assembly of Hibiscus sabdariffa L. provides insights into metabolisms of medicinal natural products.</title>
        <authorList>
            <person name="Kim T."/>
        </authorList>
    </citation>
    <scope>NUCLEOTIDE SEQUENCE [LARGE SCALE GENOMIC DNA]</scope>
    <source>
        <strain evidence="1">TK-2024</strain>
        <tissue evidence="1">Old leaves</tissue>
    </source>
</reference>
<dbReference type="EMBL" id="JBBPBN010000001">
    <property type="protein sequence ID" value="KAK9046443.1"/>
    <property type="molecule type" value="Genomic_DNA"/>
</dbReference>
<proteinExistence type="predicted"/>
<protein>
    <submittedName>
        <fullName evidence="1">Uncharacterized protein</fullName>
    </submittedName>
</protein>
<sequence>MSRDLVTFFELFKDYAKHGVTFKRYNESLNSAPETAQVNGLTPATILQNTILPRKDVETRNDDANAGHHQGQDAGEIFSIVKHPFQNTIFVFRDR</sequence>
<evidence type="ECO:0000313" key="1">
    <source>
        <dbReference type="EMBL" id="KAK9046443.1"/>
    </source>
</evidence>
<gene>
    <name evidence="1" type="ORF">V6N11_052330</name>
</gene>
<name>A0ABR2U9Q2_9ROSI</name>
<comment type="caution">
    <text evidence="1">The sequence shown here is derived from an EMBL/GenBank/DDBJ whole genome shotgun (WGS) entry which is preliminary data.</text>
</comment>
<organism evidence="1 2">
    <name type="scientific">Hibiscus sabdariffa</name>
    <name type="common">roselle</name>
    <dbReference type="NCBI Taxonomy" id="183260"/>
    <lineage>
        <taxon>Eukaryota</taxon>
        <taxon>Viridiplantae</taxon>
        <taxon>Streptophyta</taxon>
        <taxon>Embryophyta</taxon>
        <taxon>Tracheophyta</taxon>
        <taxon>Spermatophyta</taxon>
        <taxon>Magnoliopsida</taxon>
        <taxon>eudicotyledons</taxon>
        <taxon>Gunneridae</taxon>
        <taxon>Pentapetalae</taxon>
        <taxon>rosids</taxon>
        <taxon>malvids</taxon>
        <taxon>Malvales</taxon>
        <taxon>Malvaceae</taxon>
        <taxon>Malvoideae</taxon>
        <taxon>Hibiscus</taxon>
    </lineage>
</organism>
<evidence type="ECO:0000313" key="2">
    <source>
        <dbReference type="Proteomes" id="UP001396334"/>
    </source>
</evidence>